<dbReference type="EMBL" id="JAODYH010000001">
    <property type="protein sequence ID" value="MCT9809027.1"/>
    <property type="molecule type" value="Genomic_DNA"/>
</dbReference>
<accession>A0ABT2PIB5</accession>
<dbReference type="SUPFAM" id="SSF109604">
    <property type="entry name" value="HD-domain/PDEase-like"/>
    <property type="match status" value="1"/>
</dbReference>
<dbReference type="Gene3D" id="1.10.3210.10">
    <property type="entry name" value="Hypothetical protein af1432"/>
    <property type="match status" value="1"/>
</dbReference>
<gene>
    <name evidence="1" type="ORF">N0K08_00095</name>
</gene>
<proteinExistence type="predicted"/>
<sequence>MSFAPAAAARTADEKYEDLRGLWADLETALALLLSAPLQVPNFSTKLRQLDRWLQDLVAQDSDAALFLMFQLAADSTVGYSASHALVSATLCQVLAQELDLPAHERQALVGAAFTMNIAMTQLQDQLALQREPPSSAQQAQILRHPLESQALLVRLFVEDPLWLEIVASHHAPPPAAAPLGQLAPSERLARILASIDRYAAMISPRKSRSGRSATDSVRAIVGSEIAAQDEVGYALVRTVGLCPPGTLVRLDNGDIAVVLRRSSQAHHPLVARVLKAGGRPYTTPALHDTARSGPRIQAALARSALTQHIAPQTLALLGVYVGRSSPAH</sequence>
<organism evidence="1 2">
    <name type="scientific">Acidovorax bellezanensis</name>
    <dbReference type="NCBI Taxonomy" id="2976702"/>
    <lineage>
        <taxon>Bacteria</taxon>
        <taxon>Pseudomonadati</taxon>
        <taxon>Pseudomonadota</taxon>
        <taxon>Betaproteobacteria</taxon>
        <taxon>Burkholderiales</taxon>
        <taxon>Comamonadaceae</taxon>
        <taxon>Acidovorax</taxon>
    </lineage>
</organism>
<dbReference type="RefSeq" id="WP_261497967.1">
    <property type="nucleotide sequence ID" value="NZ_JAODYH010000001.1"/>
</dbReference>
<evidence type="ECO:0000313" key="1">
    <source>
        <dbReference type="EMBL" id="MCT9809027.1"/>
    </source>
</evidence>
<reference evidence="1 2" key="1">
    <citation type="submission" date="2022-09" db="EMBL/GenBank/DDBJ databases">
        <title>Draft genome of isolate Be4.</title>
        <authorList>
            <person name="Sanchez-Castro I."/>
            <person name="Martinez-Rodriguez P."/>
            <person name="Descostes M."/>
            <person name="Merroun M."/>
        </authorList>
    </citation>
    <scope>NUCLEOTIDE SEQUENCE [LARGE SCALE GENOMIC DNA]</scope>
    <source>
        <strain evidence="1 2">Be4</strain>
    </source>
</reference>
<dbReference type="Proteomes" id="UP001525968">
    <property type="component" value="Unassembled WGS sequence"/>
</dbReference>
<protein>
    <submittedName>
        <fullName evidence="1">Phosphodiesterase</fullName>
    </submittedName>
</protein>
<name>A0ABT2PIB5_9BURK</name>
<evidence type="ECO:0000313" key="2">
    <source>
        <dbReference type="Proteomes" id="UP001525968"/>
    </source>
</evidence>
<keyword evidence="2" id="KW-1185">Reference proteome</keyword>
<comment type="caution">
    <text evidence="1">The sequence shown here is derived from an EMBL/GenBank/DDBJ whole genome shotgun (WGS) entry which is preliminary data.</text>
</comment>